<feature type="domain" description="Exportin-T C-terminal" evidence="2">
    <location>
        <begin position="64"/>
        <end position="134"/>
    </location>
</feature>
<keyword evidence="4" id="KW-1185">Reference proteome</keyword>
<feature type="non-terminal residue" evidence="3">
    <location>
        <position position="1"/>
    </location>
</feature>
<evidence type="ECO:0000313" key="3">
    <source>
        <dbReference type="EMBL" id="RDX81332.1"/>
    </source>
</evidence>
<keyword evidence="1" id="KW-0813">Transport</keyword>
<proteinExistence type="inferred from homology"/>
<keyword evidence="1" id="KW-0820">tRNA-binding</keyword>
<dbReference type="InterPro" id="IPR011989">
    <property type="entry name" value="ARM-like"/>
</dbReference>
<comment type="similarity">
    <text evidence="1">Belongs to the exportin family.</text>
</comment>
<dbReference type="GO" id="GO:0016363">
    <property type="term" value="C:nuclear matrix"/>
    <property type="evidence" value="ECO:0007669"/>
    <property type="project" value="TreeGrafter"/>
</dbReference>
<reference evidence="3" key="1">
    <citation type="submission" date="2018-05" db="EMBL/GenBank/DDBJ databases">
        <title>Draft genome of Mucuna pruriens seed.</title>
        <authorList>
            <person name="Nnadi N.E."/>
            <person name="Vos R."/>
            <person name="Hasami M.H."/>
            <person name="Devisetty U.K."/>
            <person name="Aguiy J.C."/>
        </authorList>
    </citation>
    <scope>NUCLEOTIDE SEQUENCE [LARGE SCALE GENOMIC DNA]</scope>
    <source>
        <strain evidence="3">JCA_2017</strain>
    </source>
</reference>
<dbReference type="GO" id="GO:0005737">
    <property type="term" value="C:cytoplasm"/>
    <property type="evidence" value="ECO:0007669"/>
    <property type="project" value="UniProtKB-SubCell"/>
</dbReference>
<dbReference type="GO" id="GO:0071528">
    <property type="term" value="P:tRNA re-export from nucleus"/>
    <property type="evidence" value="ECO:0007669"/>
    <property type="project" value="UniProtKB-UniRule"/>
</dbReference>
<dbReference type="InterPro" id="IPR040017">
    <property type="entry name" value="XPOT"/>
</dbReference>
<dbReference type="GO" id="GO:0031267">
    <property type="term" value="F:small GTPase binding"/>
    <property type="evidence" value="ECO:0007669"/>
    <property type="project" value="InterPro"/>
</dbReference>
<feature type="non-terminal residue" evidence="3">
    <location>
        <position position="160"/>
    </location>
</feature>
<dbReference type="STRING" id="157652.A0A371FSR6"/>
<dbReference type="GO" id="GO:0005643">
    <property type="term" value="C:nuclear pore"/>
    <property type="evidence" value="ECO:0007669"/>
    <property type="project" value="TreeGrafter"/>
</dbReference>
<dbReference type="GO" id="GO:0000049">
    <property type="term" value="F:tRNA binding"/>
    <property type="evidence" value="ECO:0007669"/>
    <property type="project" value="UniProtKB-UniRule"/>
</dbReference>
<dbReference type="PANTHER" id="PTHR15952:SF11">
    <property type="entry name" value="EXPORTIN-T"/>
    <property type="match status" value="1"/>
</dbReference>
<dbReference type="AlphaFoldDB" id="A0A371FSR6"/>
<sequence>MGLAIVATVGLKIVSTPYVFPMRDSLTTICEPNTLRLFSASNWLSAFGCLKEISLTDAKENEGKNCMMFVLFGEIVLAQKVMYEKFGDDFLVHFVSKGFSSAHCPPDLAEEYRQKLQGGDFKALKSFYQSLVENLRLQQNGSLWCSIHRFEACQYEIKIL</sequence>
<evidence type="ECO:0000256" key="1">
    <source>
        <dbReference type="RuleBase" id="RU366037"/>
    </source>
</evidence>
<evidence type="ECO:0000313" key="4">
    <source>
        <dbReference type="Proteomes" id="UP000257109"/>
    </source>
</evidence>
<accession>A0A371FSR6</accession>
<dbReference type="Proteomes" id="UP000257109">
    <property type="component" value="Unassembled WGS sequence"/>
</dbReference>
<name>A0A371FSR6_MUCPR</name>
<gene>
    <name evidence="3" type="primary">PSD</name>
    <name evidence="3" type="ORF">CR513_37999</name>
</gene>
<keyword evidence="1" id="KW-0694">RNA-binding</keyword>
<comment type="subcellular location">
    <subcellularLocation>
        <location evidence="1">Nucleus</location>
    </subcellularLocation>
    <subcellularLocation>
        <location evidence="1">Cytoplasm</location>
    </subcellularLocation>
    <text evidence="1">Shuttles between the nucleus and the cytoplasm.</text>
</comment>
<dbReference type="PANTHER" id="PTHR15952">
    <property type="entry name" value="EXPORTIN-T/LOS1"/>
    <property type="match status" value="1"/>
</dbReference>
<dbReference type="Pfam" id="PF19282">
    <property type="entry name" value="Exportin-T"/>
    <property type="match status" value="1"/>
</dbReference>
<organism evidence="3 4">
    <name type="scientific">Mucuna pruriens</name>
    <name type="common">Velvet bean</name>
    <name type="synonym">Dolichos pruriens</name>
    <dbReference type="NCBI Taxonomy" id="157652"/>
    <lineage>
        <taxon>Eukaryota</taxon>
        <taxon>Viridiplantae</taxon>
        <taxon>Streptophyta</taxon>
        <taxon>Embryophyta</taxon>
        <taxon>Tracheophyta</taxon>
        <taxon>Spermatophyta</taxon>
        <taxon>Magnoliopsida</taxon>
        <taxon>eudicotyledons</taxon>
        <taxon>Gunneridae</taxon>
        <taxon>Pentapetalae</taxon>
        <taxon>rosids</taxon>
        <taxon>fabids</taxon>
        <taxon>Fabales</taxon>
        <taxon>Fabaceae</taxon>
        <taxon>Papilionoideae</taxon>
        <taxon>50 kb inversion clade</taxon>
        <taxon>NPAAA clade</taxon>
        <taxon>indigoferoid/millettioid clade</taxon>
        <taxon>Phaseoleae</taxon>
        <taxon>Mucuna</taxon>
    </lineage>
</organism>
<dbReference type="OrthoDB" id="26399at2759"/>
<dbReference type="EMBL" id="QJKJ01007959">
    <property type="protein sequence ID" value="RDX81332.1"/>
    <property type="molecule type" value="Genomic_DNA"/>
</dbReference>
<keyword evidence="1" id="KW-0963">Cytoplasm</keyword>
<protein>
    <recommendedName>
        <fullName evidence="1">Exportin-T</fullName>
    </recommendedName>
    <alternativeName>
        <fullName evidence="1">Exportin(tRNA)</fullName>
    </alternativeName>
    <alternativeName>
        <fullName evidence="1">tRNA exportin</fullName>
    </alternativeName>
</protein>
<evidence type="ECO:0000259" key="2">
    <source>
        <dbReference type="Pfam" id="PF19282"/>
    </source>
</evidence>
<dbReference type="InterPro" id="IPR045546">
    <property type="entry name" value="Exportin-T_C"/>
</dbReference>
<comment type="function">
    <text evidence="1">tRNA nucleus export receptor which facilitates tRNA translocation across the nuclear pore complex.</text>
</comment>
<comment type="caution">
    <text evidence="3">The sequence shown here is derived from an EMBL/GenBank/DDBJ whole genome shotgun (WGS) entry which is preliminary data.</text>
</comment>
<keyword evidence="1" id="KW-0539">Nucleus</keyword>
<dbReference type="Gene3D" id="1.25.10.10">
    <property type="entry name" value="Leucine-rich Repeat Variant"/>
    <property type="match status" value="1"/>
</dbReference>